<dbReference type="Gene3D" id="3.50.50.60">
    <property type="entry name" value="FAD/NAD(P)-binding domain"/>
    <property type="match status" value="1"/>
</dbReference>
<sequence>MQDFDVIVIGGGNAGLCAALSAHEQGARVALLERAPEELRGGNSAHTGGAFRVAYRGVDDLRRLMPDLLDSEIESSDFGSYTQDDFYDELAAQSQYRADPEVLDTVVSESLDTLSWMTRQGVRFMPIYGRQAFKVDGKYKFWGGLTVEVSGGGLGLVEALMRRAERSGIELHYGCRAQQIGRADGRWQIECANGQRFSAAGLILATGGFHANLEWRAKYLGPGWDLAKVRGSRFNTGDGIRMAMDVGAVAHGNWSGCHAVFYDVNAPELGDLDLLNMQKNYFHLGVVVNADGKRFVDEGLDFRNYTYSGMGAKVLQQPGGVAWQLFDQHSEHLLPDEYRVRHATRIQADTLEELAGKLEGVNVNALLDTLREFNAAVRREVPFNPAIRDGRSTQGLAIPKSNWANPLERGPFVAYAVTCGITFTFGGLKVNSQAQVIDEDGQVIPDLYAAGELVGNLYYVKYAGGAGLTSGSVLGRIAGAAAAARAAAPATPPARAAASQQQ</sequence>
<evidence type="ECO:0000256" key="4">
    <source>
        <dbReference type="ARBA" id="ARBA00023002"/>
    </source>
</evidence>
<dbReference type="GO" id="GO:0016491">
    <property type="term" value="F:oxidoreductase activity"/>
    <property type="evidence" value="ECO:0007669"/>
    <property type="project" value="UniProtKB-KW"/>
</dbReference>
<dbReference type="OrthoDB" id="9813348at2"/>
<dbReference type="NCBIfam" id="NF006130">
    <property type="entry name" value="PRK08274.1"/>
    <property type="match status" value="1"/>
</dbReference>
<keyword evidence="2" id="KW-0285">Flavoprotein</keyword>
<dbReference type="InterPro" id="IPR050315">
    <property type="entry name" value="FAD-oxidoreductase_2"/>
</dbReference>
<dbReference type="Gene3D" id="3.90.700.10">
    <property type="entry name" value="Succinate dehydrogenase/fumarate reductase flavoprotein, catalytic domain"/>
    <property type="match status" value="1"/>
</dbReference>
<dbReference type="RefSeq" id="WP_092428944.1">
    <property type="nucleotide sequence ID" value="NZ_FOXM01000003.1"/>
</dbReference>
<reference evidence="7" key="1">
    <citation type="submission" date="2016-10" db="EMBL/GenBank/DDBJ databases">
        <authorList>
            <person name="Varghese N."/>
            <person name="Submissions S."/>
        </authorList>
    </citation>
    <scope>NUCLEOTIDE SEQUENCE [LARGE SCALE GENOMIC DNA]</scope>
    <source>
        <strain evidence="7">JCM 18195</strain>
    </source>
</reference>
<gene>
    <name evidence="6" type="ORF">SAMN05216229_103165</name>
</gene>
<dbReference type="InterPro" id="IPR003953">
    <property type="entry name" value="FAD-dep_OxRdtase_2_FAD-bd"/>
</dbReference>
<accession>A0A1I5R5R4</accession>
<dbReference type="SUPFAM" id="SSF56425">
    <property type="entry name" value="Succinate dehydrogenase/fumarate reductase flavoprotein, catalytic domain"/>
    <property type="match status" value="1"/>
</dbReference>
<dbReference type="SUPFAM" id="SSF51905">
    <property type="entry name" value="FAD/NAD(P)-binding domain"/>
    <property type="match status" value="1"/>
</dbReference>
<keyword evidence="3" id="KW-0274">FAD</keyword>
<protein>
    <submittedName>
        <fullName evidence="6">Tricarballylate dehydrogenase</fullName>
    </submittedName>
</protein>
<evidence type="ECO:0000256" key="1">
    <source>
        <dbReference type="ARBA" id="ARBA00001974"/>
    </source>
</evidence>
<proteinExistence type="predicted"/>
<dbReference type="PANTHER" id="PTHR43400:SF7">
    <property type="entry name" value="FAD-DEPENDENT OXIDOREDUCTASE 2 FAD BINDING DOMAIN-CONTAINING PROTEIN"/>
    <property type="match status" value="1"/>
</dbReference>
<evidence type="ECO:0000259" key="5">
    <source>
        <dbReference type="Pfam" id="PF00890"/>
    </source>
</evidence>
<evidence type="ECO:0000256" key="3">
    <source>
        <dbReference type="ARBA" id="ARBA00022827"/>
    </source>
</evidence>
<evidence type="ECO:0000256" key="2">
    <source>
        <dbReference type="ARBA" id="ARBA00022630"/>
    </source>
</evidence>
<dbReference type="InterPro" id="IPR036188">
    <property type="entry name" value="FAD/NAD-bd_sf"/>
</dbReference>
<evidence type="ECO:0000313" key="6">
    <source>
        <dbReference type="EMBL" id="SFP53631.1"/>
    </source>
</evidence>
<keyword evidence="7" id="KW-1185">Reference proteome</keyword>
<dbReference type="PANTHER" id="PTHR43400">
    <property type="entry name" value="FUMARATE REDUCTASE"/>
    <property type="match status" value="1"/>
</dbReference>
<dbReference type="Proteomes" id="UP000243084">
    <property type="component" value="Unassembled WGS sequence"/>
</dbReference>
<name>A0A1I5R5R4_9GAMM</name>
<feature type="domain" description="FAD-dependent oxidoreductase 2 FAD-binding" evidence="5">
    <location>
        <begin position="5"/>
        <end position="459"/>
    </location>
</feature>
<comment type="cofactor">
    <cofactor evidence="1">
        <name>FAD</name>
        <dbReference type="ChEBI" id="CHEBI:57692"/>
    </cofactor>
</comment>
<dbReference type="InterPro" id="IPR027477">
    <property type="entry name" value="Succ_DH/fumarate_Rdtase_cat_sf"/>
</dbReference>
<keyword evidence="4" id="KW-0560">Oxidoreductase</keyword>
<evidence type="ECO:0000313" key="7">
    <source>
        <dbReference type="Proteomes" id="UP000243084"/>
    </source>
</evidence>
<dbReference type="AlphaFoldDB" id="A0A1I5R5R4"/>
<dbReference type="EMBL" id="FOXM01000003">
    <property type="protein sequence ID" value="SFP53631.1"/>
    <property type="molecule type" value="Genomic_DNA"/>
</dbReference>
<organism evidence="6 7">
    <name type="scientific">Geopseudomonas sagittaria</name>
    <dbReference type="NCBI Taxonomy" id="1135990"/>
    <lineage>
        <taxon>Bacteria</taxon>
        <taxon>Pseudomonadati</taxon>
        <taxon>Pseudomonadota</taxon>
        <taxon>Gammaproteobacteria</taxon>
        <taxon>Pseudomonadales</taxon>
        <taxon>Pseudomonadaceae</taxon>
        <taxon>Geopseudomonas</taxon>
    </lineage>
</organism>
<dbReference type="Pfam" id="PF00890">
    <property type="entry name" value="FAD_binding_2"/>
    <property type="match status" value="1"/>
</dbReference>